<accession>A0ABV4MQS5</accession>
<name>A0ABV4MQS5_9VIBR</name>
<keyword evidence="2" id="KW-1185">Reference proteome</keyword>
<organism evidence="1 2">
    <name type="scientific">Vibrio pomeroyi</name>
    <dbReference type="NCBI Taxonomy" id="198832"/>
    <lineage>
        <taxon>Bacteria</taxon>
        <taxon>Pseudomonadati</taxon>
        <taxon>Pseudomonadota</taxon>
        <taxon>Gammaproteobacteria</taxon>
        <taxon>Vibrionales</taxon>
        <taxon>Vibrionaceae</taxon>
        <taxon>Vibrio</taxon>
    </lineage>
</organism>
<dbReference type="EMBL" id="JBFSSG010000001">
    <property type="protein sequence ID" value="MEZ8719482.1"/>
    <property type="molecule type" value="Genomic_DNA"/>
</dbReference>
<dbReference type="RefSeq" id="WP_269337231.1">
    <property type="nucleotide sequence ID" value="NZ_JBFSSG010000001.1"/>
</dbReference>
<evidence type="ECO:0000313" key="2">
    <source>
        <dbReference type="Proteomes" id="UP001570071"/>
    </source>
</evidence>
<reference evidence="1 2" key="1">
    <citation type="journal article" date="2024" name="ISME J.">
        <title>Tailless and filamentous prophages are predominant in marine Vibrio.</title>
        <authorList>
            <person name="Steensen K."/>
            <person name="Seneca J."/>
            <person name="Bartlau N."/>
            <person name="Yu X.A."/>
            <person name="Hussain F.A."/>
            <person name="Polz M.F."/>
        </authorList>
    </citation>
    <scope>NUCLEOTIDE SEQUENCE [LARGE SCALE GENOMIC DNA]</scope>
    <source>
        <strain evidence="1 2">10N.239.312.F12</strain>
    </source>
</reference>
<evidence type="ECO:0000313" key="1">
    <source>
        <dbReference type="EMBL" id="MEZ8719482.1"/>
    </source>
</evidence>
<dbReference type="Proteomes" id="UP001570071">
    <property type="component" value="Unassembled WGS sequence"/>
</dbReference>
<proteinExistence type="predicted"/>
<sequence>MIYQAKPYQLPVATVKAVVYKEHTLGLLGTTFDKPSIEVLNGLVSRGGKTIMDSPLLFVDEADFRPATKQDFETFRVVWNPAYEVVDK</sequence>
<protein>
    <submittedName>
        <fullName evidence="1">Uncharacterized protein</fullName>
    </submittedName>
</protein>
<comment type="caution">
    <text evidence="1">The sequence shown here is derived from an EMBL/GenBank/DDBJ whole genome shotgun (WGS) entry which is preliminary data.</text>
</comment>
<gene>
    <name evidence="1" type="ORF">AB6D66_00290</name>
</gene>